<sequence length="260" mass="30279">MKKKINHCLLLFLIIFTALFLMGFRKMKSSDYNKVRGVIVENCNKVGLHGKVTITKLYWTALEIPTYHVTYTYSEKTYDDQKVVLEQNTAIYEDRSSDSYGNVPEYKESFLKQKSVQKVEKKIEKQLKKQKLGLPISSFSFLSNFSHDEKEKNLDTLASDNLKEGKKDFAGYYQIPYQTLIDKELIEMVIYIDEKTTVKSQDMKEAAKKLDARDLPNGEYSFYQSNFEDGPNNSVDYNFKVKDGKVVFYEDENLVLEDDD</sequence>
<comment type="caution">
    <text evidence="1">The sequence shown here is derived from an EMBL/GenBank/DDBJ whole genome shotgun (WGS) entry which is preliminary data.</text>
</comment>
<proteinExistence type="predicted"/>
<dbReference type="Proteomes" id="UP000439678">
    <property type="component" value="Unassembled WGS sequence"/>
</dbReference>
<dbReference type="AlphaFoldDB" id="A0A2L2PBI2"/>
<dbReference type="EMBL" id="WMYO01000002">
    <property type="protein sequence ID" value="MTR27184.1"/>
    <property type="molecule type" value="Genomic_DNA"/>
</dbReference>
<dbReference type="RefSeq" id="WP_105257729.1">
    <property type="nucleotide sequence ID" value="NZ_CAJHJP010000004.1"/>
</dbReference>
<evidence type="ECO:0000313" key="1">
    <source>
        <dbReference type="EMBL" id="MTR27184.1"/>
    </source>
</evidence>
<name>A0A2L2PBI2_STRSL</name>
<evidence type="ECO:0000313" key="2">
    <source>
        <dbReference type="Proteomes" id="UP000439678"/>
    </source>
</evidence>
<protein>
    <submittedName>
        <fullName evidence="1">Uncharacterized protein</fullName>
    </submittedName>
</protein>
<gene>
    <name evidence="1" type="ORF">GMC65_02180</name>
</gene>
<organism evidence="1 2">
    <name type="scientific">Streptococcus salivarius</name>
    <dbReference type="NCBI Taxonomy" id="1304"/>
    <lineage>
        <taxon>Bacteria</taxon>
        <taxon>Bacillati</taxon>
        <taxon>Bacillota</taxon>
        <taxon>Bacilli</taxon>
        <taxon>Lactobacillales</taxon>
        <taxon>Streptococcaceae</taxon>
        <taxon>Streptococcus</taxon>
    </lineage>
</organism>
<reference evidence="1 2" key="1">
    <citation type="journal article" date="2019" name="Nat. Med.">
        <title>A library of human gut bacterial isolates paired with longitudinal multiomics data enables mechanistic microbiome research.</title>
        <authorList>
            <person name="Poyet M."/>
            <person name="Groussin M."/>
            <person name="Gibbons S.M."/>
            <person name="Avila-Pacheco J."/>
            <person name="Jiang X."/>
            <person name="Kearney S.M."/>
            <person name="Perrotta A.R."/>
            <person name="Berdy B."/>
            <person name="Zhao S."/>
            <person name="Lieberman T.D."/>
            <person name="Swanson P.K."/>
            <person name="Smith M."/>
            <person name="Roesemann S."/>
            <person name="Alexander J.E."/>
            <person name="Rich S.A."/>
            <person name="Livny J."/>
            <person name="Vlamakis H."/>
            <person name="Clish C."/>
            <person name="Bullock K."/>
            <person name="Deik A."/>
            <person name="Scott J."/>
            <person name="Pierce K.A."/>
            <person name="Xavier R.J."/>
            <person name="Alm E.J."/>
        </authorList>
    </citation>
    <scope>NUCLEOTIDE SEQUENCE [LARGE SCALE GENOMIC DNA]</scope>
    <source>
        <strain evidence="1 2">BIOML-A4</strain>
    </source>
</reference>
<accession>A0A2L2PBI2</accession>